<dbReference type="EMBL" id="NWTK01000002">
    <property type="protein sequence ID" value="PKR55412.1"/>
    <property type="molecule type" value="Genomic_DNA"/>
</dbReference>
<proteinExistence type="predicted"/>
<dbReference type="OrthoDB" id="7473113at2"/>
<evidence type="ECO:0000313" key="2">
    <source>
        <dbReference type="Proteomes" id="UP000233597"/>
    </source>
</evidence>
<dbReference type="AlphaFoldDB" id="A0A2N3KXX1"/>
<evidence type="ECO:0008006" key="3">
    <source>
        <dbReference type="Google" id="ProtNLM"/>
    </source>
</evidence>
<sequence length="135" mass="15142">MVRPTKYDPKYCDEAIEFAQDALENGKFKGLNHFAAHIGVSRTTLQNWEEKHSEFRDALEMYRTLVAVWHEDQYDNIVINGGSGAQGALLQLGLSNFCKTDFQDIKKVQHTDGEGNSPWAAITAMTNNGKRPGPQ</sequence>
<evidence type="ECO:0000313" key="1">
    <source>
        <dbReference type="EMBL" id="PKR55412.1"/>
    </source>
</evidence>
<comment type="caution">
    <text evidence="1">The sequence shown here is derived from an EMBL/GenBank/DDBJ whole genome shotgun (WGS) entry which is preliminary data.</text>
</comment>
<dbReference type="Gene3D" id="1.10.260.40">
    <property type="entry name" value="lambda repressor-like DNA-binding domains"/>
    <property type="match status" value="1"/>
</dbReference>
<dbReference type="InterPro" id="IPR010982">
    <property type="entry name" value="Lambda_DNA-bd_dom_sf"/>
</dbReference>
<reference evidence="1 2" key="1">
    <citation type="submission" date="2017-09" db="EMBL/GenBank/DDBJ databases">
        <title>Biodiversity and function of Thalassospira species in the particle-attached aromatic-hydrocarbon-degrading consortia from the surface seawater of the South China Sea.</title>
        <authorList>
            <person name="Dong C."/>
            <person name="Liu R."/>
            <person name="Shao Z."/>
        </authorList>
    </citation>
    <scope>NUCLEOTIDE SEQUENCE [LARGE SCALE GENOMIC DNA]</scope>
    <source>
        <strain evidence="1 2">CSC1P2</strain>
    </source>
</reference>
<dbReference type="GO" id="GO:0003677">
    <property type="term" value="F:DNA binding"/>
    <property type="evidence" value="ECO:0007669"/>
    <property type="project" value="InterPro"/>
</dbReference>
<accession>A0A2N3KXX1</accession>
<name>A0A2N3KXX1_9PROT</name>
<dbReference type="Proteomes" id="UP000233597">
    <property type="component" value="Unassembled WGS sequence"/>
</dbReference>
<gene>
    <name evidence="1" type="ORF">COO20_04375</name>
</gene>
<protein>
    <recommendedName>
        <fullName evidence="3">Terminase small subunit</fullName>
    </recommendedName>
</protein>
<organism evidence="1 2">
    <name type="scientific">Thalassospira marina</name>
    <dbReference type="NCBI Taxonomy" id="2048283"/>
    <lineage>
        <taxon>Bacteria</taxon>
        <taxon>Pseudomonadati</taxon>
        <taxon>Pseudomonadota</taxon>
        <taxon>Alphaproteobacteria</taxon>
        <taxon>Rhodospirillales</taxon>
        <taxon>Thalassospiraceae</taxon>
        <taxon>Thalassospira</taxon>
    </lineage>
</organism>